<gene>
    <name evidence="1" type="ORF">RFI_31391</name>
</gene>
<name>X6LZ44_RETFI</name>
<evidence type="ECO:0000313" key="1">
    <source>
        <dbReference type="EMBL" id="ETO06005.1"/>
    </source>
</evidence>
<dbReference type="AlphaFoldDB" id="X6LZ44"/>
<proteinExistence type="predicted"/>
<sequence>MIIFAFIQKKAIIFSDFLIFYEGLFFFGQNQYLKFKCNNAKQLTMCNVHYVHKNLFYVHIFLHFCRRIHWRRGCLRASSMSRKFGLLDYLKKEEPNHICRSRIFLKKDNFFTFREKKLFKKKKVNNITVNIHFKSTYTFQLCVTKLVSEMKCCQISTTIYF</sequence>
<protein>
    <submittedName>
        <fullName evidence="1">Uncharacterized protein</fullName>
    </submittedName>
</protein>
<dbReference type="EMBL" id="ASPP01027591">
    <property type="protein sequence ID" value="ETO06005.1"/>
    <property type="molecule type" value="Genomic_DNA"/>
</dbReference>
<comment type="caution">
    <text evidence="1">The sequence shown here is derived from an EMBL/GenBank/DDBJ whole genome shotgun (WGS) entry which is preliminary data.</text>
</comment>
<organism evidence="1 2">
    <name type="scientific">Reticulomyxa filosa</name>
    <dbReference type="NCBI Taxonomy" id="46433"/>
    <lineage>
        <taxon>Eukaryota</taxon>
        <taxon>Sar</taxon>
        <taxon>Rhizaria</taxon>
        <taxon>Retaria</taxon>
        <taxon>Foraminifera</taxon>
        <taxon>Monothalamids</taxon>
        <taxon>Reticulomyxidae</taxon>
        <taxon>Reticulomyxa</taxon>
    </lineage>
</organism>
<keyword evidence="2" id="KW-1185">Reference proteome</keyword>
<reference evidence="1 2" key="1">
    <citation type="journal article" date="2013" name="Curr. Biol.">
        <title>The Genome of the Foraminiferan Reticulomyxa filosa.</title>
        <authorList>
            <person name="Glockner G."/>
            <person name="Hulsmann N."/>
            <person name="Schleicher M."/>
            <person name="Noegel A.A."/>
            <person name="Eichinger L."/>
            <person name="Gallinger C."/>
            <person name="Pawlowski J."/>
            <person name="Sierra R."/>
            <person name="Euteneuer U."/>
            <person name="Pillet L."/>
            <person name="Moustafa A."/>
            <person name="Platzer M."/>
            <person name="Groth M."/>
            <person name="Szafranski K."/>
            <person name="Schliwa M."/>
        </authorList>
    </citation>
    <scope>NUCLEOTIDE SEQUENCE [LARGE SCALE GENOMIC DNA]</scope>
</reference>
<dbReference type="Proteomes" id="UP000023152">
    <property type="component" value="Unassembled WGS sequence"/>
</dbReference>
<accession>X6LZ44</accession>
<evidence type="ECO:0000313" key="2">
    <source>
        <dbReference type="Proteomes" id="UP000023152"/>
    </source>
</evidence>